<evidence type="ECO:0000256" key="8">
    <source>
        <dbReference type="ARBA" id="ARBA00023163"/>
    </source>
</evidence>
<proteinExistence type="predicted"/>
<keyword evidence="6" id="KW-0805">Transcription regulation</keyword>
<keyword evidence="4 10" id="KW-0863">Zinc-finger</keyword>
<dbReference type="GO" id="GO:0000981">
    <property type="term" value="F:DNA-binding transcription factor activity, RNA polymerase II-specific"/>
    <property type="evidence" value="ECO:0007669"/>
    <property type="project" value="TreeGrafter"/>
</dbReference>
<keyword evidence="2" id="KW-0479">Metal-binding</keyword>
<feature type="domain" description="C2H2-type" evidence="11">
    <location>
        <begin position="450"/>
        <end position="479"/>
    </location>
</feature>
<dbReference type="GO" id="GO:0005667">
    <property type="term" value="C:transcription regulator complex"/>
    <property type="evidence" value="ECO:0007669"/>
    <property type="project" value="TreeGrafter"/>
</dbReference>
<dbReference type="GO" id="GO:0031519">
    <property type="term" value="C:PcG protein complex"/>
    <property type="evidence" value="ECO:0007669"/>
    <property type="project" value="TreeGrafter"/>
</dbReference>
<dbReference type="RefSeq" id="XP_034111887.1">
    <property type="nucleotide sequence ID" value="XM_034255996.2"/>
</dbReference>
<keyword evidence="9" id="KW-0539">Nucleus</keyword>
<evidence type="ECO:0000256" key="1">
    <source>
        <dbReference type="ARBA" id="ARBA00004123"/>
    </source>
</evidence>
<organism evidence="12 13">
    <name type="scientific">Drosophila albomicans</name>
    <name type="common">Fruit fly</name>
    <dbReference type="NCBI Taxonomy" id="7291"/>
    <lineage>
        <taxon>Eukaryota</taxon>
        <taxon>Metazoa</taxon>
        <taxon>Ecdysozoa</taxon>
        <taxon>Arthropoda</taxon>
        <taxon>Hexapoda</taxon>
        <taxon>Insecta</taxon>
        <taxon>Pterygota</taxon>
        <taxon>Neoptera</taxon>
        <taxon>Endopterygota</taxon>
        <taxon>Diptera</taxon>
        <taxon>Brachycera</taxon>
        <taxon>Muscomorpha</taxon>
        <taxon>Ephydroidea</taxon>
        <taxon>Drosophilidae</taxon>
        <taxon>Drosophila</taxon>
    </lineage>
</organism>
<dbReference type="Proteomes" id="UP000515160">
    <property type="component" value="Unplaced"/>
</dbReference>
<dbReference type="FunFam" id="3.30.160.60:FF:000163">
    <property type="entry name" value="transcriptional repressor protein YY1"/>
    <property type="match status" value="1"/>
</dbReference>
<keyword evidence="5" id="KW-0862">Zinc</keyword>
<dbReference type="PANTHER" id="PTHR14003:SF19">
    <property type="entry name" value="YY2 TRANSCRIPTION FACTOR"/>
    <property type="match status" value="1"/>
</dbReference>
<dbReference type="PROSITE" id="PS00028">
    <property type="entry name" value="ZINC_FINGER_C2H2_1"/>
    <property type="match status" value="3"/>
</dbReference>
<sequence length="526" mass="59393">MDPNNFTYEHFGILVHNDEDDVAKSPDEQATNVSSLNDVLGTDAICQNANMFLESQNDKVFTYVQSDQHNAINNYGEKSLLKIATNVCLSSAKEESKSSESNLQMQDNEVMMMLKASKASIEDVIEDVPPHDLMNYMHQLRAHESIKSRSRCTEAMNRKNIALVQSVNGKSRRWEQKLVQIKTMEGEFSVTMWASGMSDDEYSSLNENASTTAVSTLLMPPTNKITASDENIHENKDIVLHEHEHLLYQHQQENFLQMQQHMAAQLATYTTDKIVDRNSKLSEESESHSNSNGHISHECEFVINEQTVSVIDKHQGVKQRDKNCERLSEVALSGSLPIATPVENIANDTDASDFPLYVNDKKIACPHKGCHKFFRDSSAMRKHLHTHGPRVHVCAECGKAFVESSKLKRHQLVHTGEKPFQCTFEGCGKRFSLDFNLRTHVRIHTGDRPFVCPFDACNKKFAQSTNLKSHILTHAKAKRNPNNPRFATCPSTNELCTNEESSTNVIKVELRDTMSVNQASFVMYAD</sequence>
<evidence type="ECO:0000259" key="11">
    <source>
        <dbReference type="PROSITE" id="PS50157"/>
    </source>
</evidence>
<evidence type="ECO:0000256" key="4">
    <source>
        <dbReference type="ARBA" id="ARBA00022771"/>
    </source>
</evidence>
<protein>
    <submittedName>
        <fullName evidence="13">Polycomb protein PHO</fullName>
    </submittedName>
</protein>
<dbReference type="Pfam" id="PF00096">
    <property type="entry name" value="zf-C2H2"/>
    <property type="match status" value="3"/>
</dbReference>
<evidence type="ECO:0000313" key="13">
    <source>
        <dbReference type="RefSeq" id="XP_034111887.1"/>
    </source>
</evidence>
<comment type="subcellular location">
    <subcellularLocation>
        <location evidence="1">Nucleus</location>
    </subcellularLocation>
</comment>
<dbReference type="PANTHER" id="PTHR14003">
    <property type="entry name" value="TRANSCRIPTIONAL REPRESSOR PROTEIN YY"/>
    <property type="match status" value="1"/>
</dbReference>
<feature type="domain" description="C2H2-type" evidence="11">
    <location>
        <begin position="392"/>
        <end position="419"/>
    </location>
</feature>
<evidence type="ECO:0000313" key="12">
    <source>
        <dbReference type="Proteomes" id="UP000515160"/>
    </source>
</evidence>
<keyword evidence="8" id="KW-0804">Transcription</keyword>
<evidence type="ECO:0000256" key="9">
    <source>
        <dbReference type="ARBA" id="ARBA00023242"/>
    </source>
</evidence>
<dbReference type="PROSITE" id="PS50157">
    <property type="entry name" value="ZINC_FINGER_C2H2_2"/>
    <property type="match status" value="4"/>
</dbReference>
<evidence type="ECO:0000256" key="2">
    <source>
        <dbReference type="ARBA" id="ARBA00022723"/>
    </source>
</evidence>
<dbReference type="OrthoDB" id="10264072at2759"/>
<dbReference type="GeneID" id="117573092"/>
<feature type="domain" description="C2H2-type" evidence="11">
    <location>
        <begin position="420"/>
        <end position="449"/>
    </location>
</feature>
<dbReference type="SMART" id="SM00355">
    <property type="entry name" value="ZnF_C2H2"/>
    <property type="match status" value="4"/>
</dbReference>
<dbReference type="GO" id="GO:0008270">
    <property type="term" value="F:zinc ion binding"/>
    <property type="evidence" value="ECO:0007669"/>
    <property type="project" value="UniProtKB-KW"/>
</dbReference>
<dbReference type="InterPro" id="IPR013087">
    <property type="entry name" value="Znf_C2H2_type"/>
</dbReference>
<name>A0A6P8Z5E8_DROAB</name>
<gene>
    <name evidence="13" type="primary">LOC117573092</name>
</gene>
<dbReference type="GO" id="GO:0000785">
    <property type="term" value="C:chromatin"/>
    <property type="evidence" value="ECO:0007669"/>
    <property type="project" value="TreeGrafter"/>
</dbReference>
<dbReference type="AlphaFoldDB" id="A0A6P8Z5E8"/>
<evidence type="ECO:0000256" key="6">
    <source>
        <dbReference type="ARBA" id="ARBA00023015"/>
    </source>
</evidence>
<dbReference type="Gene3D" id="3.30.160.60">
    <property type="entry name" value="Classic Zinc Finger"/>
    <property type="match status" value="4"/>
</dbReference>
<dbReference type="GO" id="GO:0000978">
    <property type="term" value="F:RNA polymerase II cis-regulatory region sequence-specific DNA binding"/>
    <property type="evidence" value="ECO:0007669"/>
    <property type="project" value="TreeGrafter"/>
</dbReference>
<dbReference type="InterPro" id="IPR036236">
    <property type="entry name" value="Znf_C2H2_sf"/>
</dbReference>
<evidence type="ECO:0000256" key="5">
    <source>
        <dbReference type="ARBA" id="ARBA00022833"/>
    </source>
</evidence>
<accession>A0A6P8Z5E8</accession>
<evidence type="ECO:0000256" key="3">
    <source>
        <dbReference type="ARBA" id="ARBA00022737"/>
    </source>
</evidence>
<keyword evidence="7" id="KW-0238">DNA-binding</keyword>
<reference evidence="13" key="1">
    <citation type="submission" date="2025-08" db="UniProtKB">
        <authorList>
            <consortium name="RefSeq"/>
        </authorList>
    </citation>
    <scope>IDENTIFICATION</scope>
    <source>
        <strain evidence="13">15112-1751.03</strain>
        <tissue evidence="13">Whole Adult</tissue>
    </source>
</reference>
<keyword evidence="3" id="KW-0677">Repeat</keyword>
<evidence type="ECO:0000256" key="10">
    <source>
        <dbReference type="PROSITE-ProRule" id="PRU00042"/>
    </source>
</evidence>
<dbReference type="SUPFAM" id="SSF57667">
    <property type="entry name" value="beta-beta-alpha zinc fingers"/>
    <property type="match status" value="3"/>
</dbReference>
<feature type="domain" description="C2H2-type" evidence="11">
    <location>
        <begin position="363"/>
        <end position="387"/>
    </location>
</feature>
<keyword evidence="12" id="KW-1185">Reference proteome</keyword>
<dbReference type="FunFam" id="3.30.160.60:FF:000109">
    <property type="entry name" value="Transcriptional repressor protein YY1"/>
    <property type="match status" value="1"/>
</dbReference>
<evidence type="ECO:0000256" key="7">
    <source>
        <dbReference type="ARBA" id="ARBA00023125"/>
    </source>
</evidence>
<dbReference type="FunFam" id="3.30.160.60:FF:000104">
    <property type="entry name" value="Transcriptional repressor protein YY1"/>
    <property type="match status" value="1"/>
</dbReference>